<feature type="transmembrane region" description="Helical" evidence="6">
    <location>
        <begin position="16"/>
        <end position="38"/>
    </location>
</feature>
<dbReference type="InterPro" id="IPR036259">
    <property type="entry name" value="MFS_trans_sf"/>
</dbReference>
<evidence type="ECO:0000256" key="5">
    <source>
        <dbReference type="ARBA" id="ARBA00023136"/>
    </source>
</evidence>
<dbReference type="STRING" id="13370.A0A448YMU9"/>
<evidence type="ECO:0000313" key="7">
    <source>
        <dbReference type="EMBL" id="VEU22188.1"/>
    </source>
</evidence>
<dbReference type="GO" id="GO:0016020">
    <property type="term" value="C:membrane"/>
    <property type="evidence" value="ECO:0007669"/>
    <property type="project" value="UniProtKB-SubCell"/>
</dbReference>
<feature type="transmembrane region" description="Helical" evidence="6">
    <location>
        <begin position="133"/>
        <end position="154"/>
    </location>
</feature>
<keyword evidence="3 6" id="KW-0812">Transmembrane</keyword>
<evidence type="ECO:0000256" key="2">
    <source>
        <dbReference type="ARBA" id="ARBA00022448"/>
    </source>
</evidence>
<dbReference type="OrthoDB" id="1935484at2759"/>
<evidence type="ECO:0000256" key="4">
    <source>
        <dbReference type="ARBA" id="ARBA00022989"/>
    </source>
</evidence>
<keyword evidence="2" id="KW-0813">Transport</keyword>
<feature type="transmembrane region" description="Helical" evidence="6">
    <location>
        <begin position="161"/>
        <end position="182"/>
    </location>
</feature>
<sequence>MAYGIFHMGGIAGMTGWSWVFLIEGLFTLLIGILSYFLMVPSAVQTKKPWNKKGWFSEREEKIIVNKILRDDPTKGDMHNRQGLNLKMLWEAVCDWYLWPVYIIGIVAYIPVGTLTTYLTLVLKSMGYSTFDVNLLAIPNYVLHIFLLLGITWLSEKRHSIFNVALLQPLWSVPFLGVLAWWKGSFIQKWPSYAVLTLFLAVPYIHAMMVGACSRNSQSIRTRTVSASIYNMFVQAGSIISSNIYRTSDAPLYHTGNAVLFALAFAMFPLLIFTKWFYVTINKRRERKWNSMTYQEREQYILTTKDEGSSCLNFRFAY</sequence>
<dbReference type="FunCoup" id="A0A448YMU9">
    <property type="interactions" value="64"/>
</dbReference>
<feature type="transmembrane region" description="Helical" evidence="6">
    <location>
        <begin position="257"/>
        <end position="278"/>
    </location>
</feature>
<keyword evidence="8" id="KW-1185">Reference proteome</keyword>
<keyword evidence="5 6" id="KW-0472">Membrane</keyword>
<evidence type="ECO:0000256" key="6">
    <source>
        <dbReference type="SAM" id="Phobius"/>
    </source>
</evidence>
<dbReference type="Gene3D" id="1.20.1250.20">
    <property type="entry name" value="MFS general substrate transporter like domains"/>
    <property type="match status" value="1"/>
</dbReference>
<evidence type="ECO:0000256" key="1">
    <source>
        <dbReference type="ARBA" id="ARBA00004141"/>
    </source>
</evidence>
<dbReference type="InParanoid" id="A0A448YMU9"/>
<evidence type="ECO:0000313" key="8">
    <source>
        <dbReference type="Proteomes" id="UP000290900"/>
    </source>
</evidence>
<accession>A0A448YMU9</accession>
<dbReference type="PANTHER" id="PTHR43791:SF29">
    <property type="entry name" value="MAJOR FACILITATOR SUPERFAMILY (MFS) PROFILE DOMAIN-CONTAINING PROTEIN"/>
    <property type="match status" value="1"/>
</dbReference>
<dbReference type="Proteomes" id="UP000290900">
    <property type="component" value="Unassembled WGS sequence"/>
</dbReference>
<feature type="transmembrane region" description="Helical" evidence="6">
    <location>
        <begin position="96"/>
        <end position="121"/>
    </location>
</feature>
<proteinExistence type="predicted"/>
<comment type="subcellular location">
    <subcellularLocation>
        <location evidence="1">Membrane</location>
        <topology evidence="1">Multi-pass membrane protein</topology>
    </subcellularLocation>
</comment>
<dbReference type="EMBL" id="CAACVR010000019">
    <property type="protein sequence ID" value="VEU22188.1"/>
    <property type="molecule type" value="Genomic_DNA"/>
</dbReference>
<dbReference type="InterPro" id="IPR011701">
    <property type="entry name" value="MFS"/>
</dbReference>
<feature type="transmembrane region" description="Helical" evidence="6">
    <location>
        <begin position="194"/>
        <end position="213"/>
    </location>
</feature>
<keyword evidence="4 6" id="KW-1133">Transmembrane helix</keyword>
<evidence type="ECO:0000256" key="3">
    <source>
        <dbReference type="ARBA" id="ARBA00022692"/>
    </source>
</evidence>
<dbReference type="Pfam" id="PF07690">
    <property type="entry name" value="MFS_1"/>
    <property type="match status" value="1"/>
</dbReference>
<dbReference type="AlphaFoldDB" id="A0A448YMU9"/>
<name>A0A448YMU9_BRENA</name>
<dbReference type="GO" id="GO:0022857">
    <property type="term" value="F:transmembrane transporter activity"/>
    <property type="evidence" value="ECO:0007669"/>
    <property type="project" value="InterPro"/>
</dbReference>
<feature type="transmembrane region" description="Helical" evidence="6">
    <location>
        <begin position="225"/>
        <end position="245"/>
    </location>
</feature>
<organism evidence="7 8">
    <name type="scientific">Brettanomyces naardenensis</name>
    <name type="common">Yeast</name>
    <dbReference type="NCBI Taxonomy" id="13370"/>
    <lineage>
        <taxon>Eukaryota</taxon>
        <taxon>Fungi</taxon>
        <taxon>Dikarya</taxon>
        <taxon>Ascomycota</taxon>
        <taxon>Saccharomycotina</taxon>
        <taxon>Pichiomycetes</taxon>
        <taxon>Pichiales</taxon>
        <taxon>Pichiaceae</taxon>
        <taxon>Brettanomyces</taxon>
    </lineage>
</organism>
<gene>
    <name evidence="7" type="ORF">BRENAR_LOCUS2920</name>
</gene>
<protein>
    <submittedName>
        <fullName evidence="7">DEKNAAC103205</fullName>
    </submittedName>
</protein>
<reference evidence="7 8" key="1">
    <citation type="submission" date="2018-12" db="EMBL/GenBank/DDBJ databases">
        <authorList>
            <person name="Tiukova I."/>
            <person name="Dainat J."/>
        </authorList>
    </citation>
    <scope>NUCLEOTIDE SEQUENCE [LARGE SCALE GENOMIC DNA]</scope>
</reference>
<dbReference type="PANTHER" id="PTHR43791">
    <property type="entry name" value="PERMEASE-RELATED"/>
    <property type="match status" value="1"/>
</dbReference>
<dbReference type="SUPFAM" id="SSF103473">
    <property type="entry name" value="MFS general substrate transporter"/>
    <property type="match status" value="1"/>
</dbReference>